<evidence type="ECO:0000313" key="1">
    <source>
        <dbReference type="EMBL" id="EGH18649.1"/>
    </source>
</evidence>
<dbReference type="Proteomes" id="UP000005466">
    <property type="component" value="Unassembled WGS sequence"/>
</dbReference>
<gene>
    <name evidence="1" type="ORF">Pgy4_37401</name>
</gene>
<proteinExistence type="predicted"/>
<evidence type="ECO:0000313" key="2">
    <source>
        <dbReference type="Proteomes" id="UP000005466"/>
    </source>
</evidence>
<dbReference type="AlphaFoldDB" id="F3CHA7"/>
<protein>
    <submittedName>
        <fullName evidence="1">Uncharacterized protein</fullName>
    </submittedName>
</protein>
<feature type="non-terminal residue" evidence="1">
    <location>
        <position position="1"/>
    </location>
</feature>
<sequence>HCQRPLGLDKGLAPVGVIEAVDAYTATATAAGVNEPSSVLMKIVKQPGQWE</sequence>
<comment type="caution">
    <text evidence="1">The sequence shown here is derived from an EMBL/GenBank/DDBJ whole genome shotgun (WGS) entry which is preliminary data.</text>
</comment>
<reference evidence="1 2" key="1">
    <citation type="journal article" date="2011" name="PLoS Pathog.">
        <title>Dynamic evolution of pathogenicity revealed by sequencing and comparative genomics of 19 Pseudomonas syringae isolates.</title>
        <authorList>
            <person name="Baltrus D.A."/>
            <person name="Nishimura M.T."/>
            <person name="Romanchuk A."/>
            <person name="Chang J.H."/>
            <person name="Mukhtar M.S."/>
            <person name="Cherkis K."/>
            <person name="Roach J."/>
            <person name="Grant S.R."/>
            <person name="Jones C.D."/>
            <person name="Dangl J.L."/>
        </authorList>
    </citation>
    <scope>NUCLEOTIDE SEQUENCE [LARGE SCALE GENOMIC DNA]</scope>
    <source>
        <strain evidence="2">race 4</strain>
    </source>
</reference>
<accession>F3CHA7</accession>
<dbReference type="BioCyc" id="PSYR875330:G11XH-7145-MONOMER"/>
<organism evidence="1 2">
    <name type="scientific">Pseudomonas savastanoi pv. glycinea str. race 4</name>
    <dbReference type="NCBI Taxonomy" id="875330"/>
    <lineage>
        <taxon>Bacteria</taxon>
        <taxon>Pseudomonadati</taxon>
        <taxon>Pseudomonadota</taxon>
        <taxon>Gammaproteobacteria</taxon>
        <taxon>Pseudomonadales</taxon>
        <taxon>Pseudomonadaceae</taxon>
        <taxon>Pseudomonas</taxon>
    </lineage>
</organism>
<dbReference type="HOGENOM" id="CLU_3111200_0_0_6"/>
<name>F3CHA7_PSESG</name>
<dbReference type="EMBL" id="ADWY01002983">
    <property type="protein sequence ID" value="EGH18649.1"/>
    <property type="molecule type" value="Genomic_DNA"/>
</dbReference>